<organism evidence="4 5">
    <name type="scientific">Dioscorea cayennensis subsp. rotundata</name>
    <name type="common">White Guinea yam</name>
    <name type="synonym">Dioscorea rotundata</name>
    <dbReference type="NCBI Taxonomy" id="55577"/>
    <lineage>
        <taxon>Eukaryota</taxon>
        <taxon>Viridiplantae</taxon>
        <taxon>Streptophyta</taxon>
        <taxon>Embryophyta</taxon>
        <taxon>Tracheophyta</taxon>
        <taxon>Spermatophyta</taxon>
        <taxon>Magnoliopsida</taxon>
        <taxon>Liliopsida</taxon>
        <taxon>Dioscoreales</taxon>
        <taxon>Dioscoreaceae</taxon>
        <taxon>Dioscorea</taxon>
    </lineage>
</organism>
<feature type="compositionally biased region" description="Basic and acidic residues" evidence="2">
    <location>
        <begin position="308"/>
        <end position="347"/>
    </location>
</feature>
<dbReference type="GO" id="GO:0004843">
    <property type="term" value="F:cysteine-type deubiquitinase activity"/>
    <property type="evidence" value="ECO:0007669"/>
    <property type="project" value="InterPro"/>
</dbReference>
<reference evidence="5" key="2">
    <citation type="submission" date="2025-08" db="UniProtKB">
        <authorList>
            <consortium name="RefSeq"/>
        </authorList>
    </citation>
    <scope>IDENTIFICATION</scope>
</reference>
<dbReference type="RefSeq" id="XP_039126056.1">
    <property type="nucleotide sequence ID" value="XM_039270122.1"/>
</dbReference>
<dbReference type="InterPro" id="IPR001394">
    <property type="entry name" value="Peptidase_C19_UCH"/>
</dbReference>
<dbReference type="PANTHER" id="PTHR24006">
    <property type="entry name" value="UBIQUITIN CARBOXYL-TERMINAL HYDROLASE"/>
    <property type="match status" value="1"/>
</dbReference>
<evidence type="ECO:0000259" key="3">
    <source>
        <dbReference type="PROSITE" id="PS50235"/>
    </source>
</evidence>
<dbReference type="GO" id="GO:0005829">
    <property type="term" value="C:cytosol"/>
    <property type="evidence" value="ECO:0007669"/>
    <property type="project" value="TreeGrafter"/>
</dbReference>
<dbReference type="Gene3D" id="3.90.70.10">
    <property type="entry name" value="Cysteine proteinases"/>
    <property type="match status" value="1"/>
</dbReference>
<evidence type="ECO:0000256" key="1">
    <source>
        <dbReference type="ARBA" id="ARBA00009085"/>
    </source>
</evidence>
<reference evidence="4" key="1">
    <citation type="submission" date="2025-05" db="UniProtKB">
        <authorList>
            <consortium name="RefSeq"/>
        </authorList>
    </citation>
    <scope>NUCLEOTIDE SEQUENCE [LARGE SCALE GENOMIC DNA]</scope>
</reference>
<dbReference type="PROSITE" id="PS00973">
    <property type="entry name" value="USP_2"/>
    <property type="match status" value="1"/>
</dbReference>
<dbReference type="InterPro" id="IPR028889">
    <property type="entry name" value="USP"/>
</dbReference>
<dbReference type="InterPro" id="IPR050164">
    <property type="entry name" value="Peptidase_C19"/>
</dbReference>
<dbReference type="Pfam" id="PF00443">
    <property type="entry name" value="UCH"/>
    <property type="match status" value="1"/>
</dbReference>
<keyword evidence="4" id="KW-1185">Reference proteome</keyword>
<feature type="domain" description="USP" evidence="3">
    <location>
        <begin position="1"/>
        <end position="260"/>
    </location>
</feature>
<dbReference type="SUPFAM" id="SSF54001">
    <property type="entry name" value="Cysteine proteinases"/>
    <property type="match status" value="1"/>
</dbReference>
<evidence type="ECO:0000313" key="4">
    <source>
        <dbReference type="Proteomes" id="UP001515500"/>
    </source>
</evidence>
<dbReference type="PROSITE" id="PS50235">
    <property type="entry name" value="USP_3"/>
    <property type="match status" value="1"/>
</dbReference>
<dbReference type="GO" id="GO:0005634">
    <property type="term" value="C:nucleus"/>
    <property type="evidence" value="ECO:0007669"/>
    <property type="project" value="TreeGrafter"/>
</dbReference>
<feature type="region of interest" description="Disordered" evidence="2">
    <location>
        <begin position="286"/>
        <end position="347"/>
    </location>
</feature>
<name>A0AB40BFD1_DIOCR</name>
<dbReference type="PANTHER" id="PTHR24006:SF747">
    <property type="entry name" value="UBIQUITIN CARBOXYL-TERMINAL HYDROLASE 20"/>
    <property type="match status" value="1"/>
</dbReference>
<evidence type="ECO:0000313" key="5">
    <source>
        <dbReference type="RefSeq" id="XP_039126056.1"/>
    </source>
</evidence>
<dbReference type="GeneID" id="120262065"/>
<accession>A0AB40BFD1</accession>
<gene>
    <name evidence="5" type="primary">LOC120262065</name>
</gene>
<protein>
    <submittedName>
        <fullName evidence="5">Ubiquitin carboxyl-terminal hydrolase 23-like</fullName>
    </submittedName>
</protein>
<sequence>MCAFTNHLFDALYLTGQSSFEPKSFINNRREISLNFVDGEQEDAHEYLQSLLTSIHECCVRLSKVASMDSESLITQVFGGRLRSQTRCCDCGHKSETFEPVTDLSLEISGANDPFSAFESFTRLEMIDDPENRFTCSNCNAKVTVEKQMTIDNAPQVLIIHLKRFSFNGNIIKKNFQEVDFSLSMNLSPFVNNHVEEAGDLNYRLYAVIVHLGSPSYGHYVSFVHSDKKNWYLMSDEKVMMTRFEEVKKQKAYILFYVKEGISSSSVKEFMIERFKRNFKAEEESCSSSTSDESGCISDEMSNVCSPKVDEKSLHDKKADTGEDEEVSNKNEEDEKKKRKAFDLKIS</sequence>
<dbReference type="InterPro" id="IPR018200">
    <property type="entry name" value="USP_CS"/>
</dbReference>
<dbReference type="GO" id="GO:0016579">
    <property type="term" value="P:protein deubiquitination"/>
    <property type="evidence" value="ECO:0007669"/>
    <property type="project" value="InterPro"/>
</dbReference>
<comment type="similarity">
    <text evidence="1">Belongs to the peptidase C19 family.</text>
</comment>
<evidence type="ECO:0000256" key="2">
    <source>
        <dbReference type="SAM" id="MobiDB-lite"/>
    </source>
</evidence>
<dbReference type="InterPro" id="IPR038765">
    <property type="entry name" value="Papain-like_cys_pep_sf"/>
</dbReference>
<dbReference type="AlphaFoldDB" id="A0AB40BFD1"/>
<dbReference type="Proteomes" id="UP001515500">
    <property type="component" value="Chromosome 1"/>
</dbReference>
<proteinExistence type="inferred from homology"/>